<dbReference type="AlphaFoldDB" id="A0A6A6YE72"/>
<sequence>MPTQSPFASSASTQDVFPNTHPGFHGAAHSSPFQLQHETFMQPVIDTASTMPLQDLSAAWGQPYLAPNDLPLPSQAGGGHLDAW</sequence>
<evidence type="ECO:0000313" key="3">
    <source>
        <dbReference type="Proteomes" id="UP000504636"/>
    </source>
</evidence>
<keyword evidence="3" id="KW-1185">Reference proteome</keyword>
<protein>
    <submittedName>
        <fullName evidence="2 4">Uncharacterized protein</fullName>
    </submittedName>
</protein>
<name>A0A6A6YE72_9PEZI</name>
<evidence type="ECO:0000313" key="4">
    <source>
        <dbReference type="RefSeq" id="XP_033573797.1"/>
    </source>
</evidence>
<feature type="region of interest" description="Disordered" evidence="1">
    <location>
        <begin position="1"/>
        <end position="31"/>
    </location>
</feature>
<proteinExistence type="predicted"/>
<accession>A0A6A6YE72</accession>
<evidence type="ECO:0000313" key="2">
    <source>
        <dbReference type="EMBL" id="KAF2806833.1"/>
    </source>
</evidence>
<reference evidence="2 4" key="1">
    <citation type="journal article" date="2020" name="Stud. Mycol.">
        <title>101 Dothideomycetes genomes: a test case for predicting lifestyles and emergence of pathogens.</title>
        <authorList>
            <person name="Haridas S."/>
            <person name="Albert R."/>
            <person name="Binder M."/>
            <person name="Bloem J."/>
            <person name="Labutti K."/>
            <person name="Salamov A."/>
            <person name="Andreopoulos B."/>
            <person name="Baker S."/>
            <person name="Barry K."/>
            <person name="Bills G."/>
            <person name="Bluhm B."/>
            <person name="Cannon C."/>
            <person name="Castanera R."/>
            <person name="Culley D."/>
            <person name="Daum C."/>
            <person name="Ezra D."/>
            <person name="Gonzalez J."/>
            <person name="Henrissat B."/>
            <person name="Kuo A."/>
            <person name="Liang C."/>
            <person name="Lipzen A."/>
            <person name="Lutzoni F."/>
            <person name="Magnuson J."/>
            <person name="Mondo S."/>
            <person name="Nolan M."/>
            <person name="Ohm R."/>
            <person name="Pangilinan J."/>
            <person name="Park H.-J."/>
            <person name="Ramirez L."/>
            <person name="Alfaro M."/>
            <person name="Sun H."/>
            <person name="Tritt A."/>
            <person name="Yoshinaga Y."/>
            <person name="Zwiers L.-H."/>
            <person name="Turgeon B."/>
            <person name="Goodwin S."/>
            <person name="Spatafora J."/>
            <person name="Crous P."/>
            <person name="Grigoriev I."/>
        </authorList>
    </citation>
    <scope>NUCLEOTIDE SEQUENCE</scope>
    <source>
        <strain evidence="2 4">CBS 304.34</strain>
    </source>
</reference>
<dbReference type="GeneID" id="54469869"/>
<dbReference type="EMBL" id="MU003706">
    <property type="protein sequence ID" value="KAF2806833.1"/>
    <property type="molecule type" value="Genomic_DNA"/>
</dbReference>
<feature type="region of interest" description="Disordered" evidence="1">
    <location>
        <begin position="64"/>
        <end position="84"/>
    </location>
</feature>
<dbReference type="RefSeq" id="XP_033573797.1">
    <property type="nucleotide sequence ID" value="XM_033728976.1"/>
</dbReference>
<reference evidence="4" key="2">
    <citation type="submission" date="2020-04" db="EMBL/GenBank/DDBJ databases">
        <authorList>
            <consortium name="NCBI Genome Project"/>
        </authorList>
    </citation>
    <scope>NUCLEOTIDE SEQUENCE</scope>
    <source>
        <strain evidence="4">CBS 304.34</strain>
    </source>
</reference>
<dbReference type="Proteomes" id="UP000504636">
    <property type="component" value="Unplaced"/>
</dbReference>
<organism evidence="2">
    <name type="scientific">Mytilinidion resinicola</name>
    <dbReference type="NCBI Taxonomy" id="574789"/>
    <lineage>
        <taxon>Eukaryota</taxon>
        <taxon>Fungi</taxon>
        <taxon>Dikarya</taxon>
        <taxon>Ascomycota</taxon>
        <taxon>Pezizomycotina</taxon>
        <taxon>Dothideomycetes</taxon>
        <taxon>Pleosporomycetidae</taxon>
        <taxon>Mytilinidiales</taxon>
        <taxon>Mytilinidiaceae</taxon>
        <taxon>Mytilinidion</taxon>
    </lineage>
</organism>
<feature type="compositionally biased region" description="Polar residues" evidence="1">
    <location>
        <begin position="1"/>
        <end position="17"/>
    </location>
</feature>
<gene>
    <name evidence="2 4" type="ORF">BDZ99DRAFT_86274</name>
</gene>
<reference evidence="4" key="3">
    <citation type="submission" date="2025-04" db="UniProtKB">
        <authorList>
            <consortium name="RefSeq"/>
        </authorList>
    </citation>
    <scope>IDENTIFICATION</scope>
    <source>
        <strain evidence="4">CBS 304.34</strain>
    </source>
</reference>
<evidence type="ECO:0000256" key="1">
    <source>
        <dbReference type="SAM" id="MobiDB-lite"/>
    </source>
</evidence>